<comment type="similarity">
    <text evidence="1">Belongs to the asparaginase 1 family.</text>
</comment>
<dbReference type="Proteomes" id="UP000569914">
    <property type="component" value="Unassembled WGS sequence"/>
</dbReference>
<keyword evidence="3 11" id="KW-0378">Hydrolase</keyword>
<comment type="caution">
    <text evidence="11">The sequence shown here is derived from an EMBL/GenBank/DDBJ whole genome shotgun (WGS) entry which is preliminary data.</text>
</comment>
<dbReference type="InterPro" id="IPR036152">
    <property type="entry name" value="Asp/glu_Ase-like_sf"/>
</dbReference>
<feature type="active site" evidence="8">
    <location>
        <position position="87"/>
    </location>
</feature>
<dbReference type="AlphaFoldDB" id="A0A7Y9I517"/>
<evidence type="ECO:0000256" key="4">
    <source>
        <dbReference type="ARBA" id="ARBA00049366"/>
    </source>
</evidence>
<feature type="domain" description="Asparaginase/glutaminase C-terminal" evidence="10">
    <location>
        <begin position="208"/>
        <end position="313"/>
    </location>
</feature>
<feature type="active site" description="O-isoaspartyl threonine intermediate" evidence="5">
    <location>
        <position position="12"/>
    </location>
</feature>
<dbReference type="InterPro" id="IPR027473">
    <property type="entry name" value="L-asparaginase_C"/>
</dbReference>
<dbReference type="PROSITE" id="PS00917">
    <property type="entry name" value="ASN_GLN_ASE_2"/>
    <property type="match status" value="1"/>
</dbReference>
<dbReference type="PIRSF" id="PIRSF001220">
    <property type="entry name" value="L-ASNase_gatD"/>
    <property type="match status" value="1"/>
</dbReference>
<dbReference type="InterPro" id="IPR027474">
    <property type="entry name" value="L-asparaginase_N"/>
</dbReference>
<feature type="binding site" evidence="6">
    <location>
        <position position="54"/>
    </location>
    <ligand>
        <name>substrate</name>
    </ligand>
</feature>
<dbReference type="PRINTS" id="PR00139">
    <property type="entry name" value="ASNGLNASE"/>
</dbReference>
<dbReference type="Gene3D" id="3.40.50.1170">
    <property type="entry name" value="L-asparaginase, N-terminal domain"/>
    <property type="match status" value="1"/>
</dbReference>
<dbReference type="InterPro" id="IPR004550">
    <property type="entry name" value="AsnASE_II"/>
</dbReference>
<reference evidence="11 12" key="1">
    <citation type="submission" date="2020-07" db="EMBL/GenBank/DDBJ databases">
        <title>Sequencing the genomes of 1000 actinobacteria strains.</title>
        <authorList>
            <person name="Klenk H.-P."/>
        </authorList>
    </citation>
    <scope>NUCLEOTIDE SEQUENCE [LARGE SCALE GENOMIC DNA]</scope>
    <source>
        <strain evidence="11 12">DSM 22083</strain>
    </source>
</reference>
<evidence type="ECO:0000256" key="8">
    <source>
        <dbReference type="PROSITE-ProRule" id="PRU10100"/>
    </source>
</evidence>
<evidence type="ECO:0000259" key="10">
    <source>
        <dbReference type="Pfam" id="PF17763"/>
    </source>
</evidence>
<dbReference type="InterPro" id="IPR027475">
    <property type="entry name" value="Asparaginase/glutaminase_AS2"/>
</dbReference>
<evidence type="ECO:0000256" key="5">
    <source>
        <dbReference type="PIRSR" id="PIRSR001220-1"/>
    </source>
</evidence>
<proteinExistence type="inferred from homology"/>
<evidence type="ECO:0000313" key="11">
    <source>
        <dbReference type="EMBL" id="NYE70389.1"/>
    </source>
</evidence>
<dbReference type="CDD" id="cd08964">
    <property type="entry name" value="L-asparaginase_II"/>
    <property type="match status" value="1"/>
</dbReference>
<keyword evidence="12" id="KW-1185">Reference proteome</keyword>
<dbReference type="PANTHER" id="PTHR11707:SF28">
    <property type="entry name" value="60 KDA LYSOPHOSPHOLIPASE"/>
    <property type="match status" value="1"/>
</dbReference>
<dbReference type="PIRSF" id="PIRSF500176">
    <property type="entry name" value="L_ASNase"/>
    <property type="match status" value="1"/>
</dbReference>
<evidence type="ECO:0000256" key="1">
    <source>
        <dbReference type="ARBA" id="ARBA00010518"/>
    </source>
</evidence>
<dbReference type="RefSeq" id="WP_179749795.1">
    <property type="nucleotide sequence ID" value="NZ_JACCBU010000001.1"/>
</dbReference>
<dbReference type="InterPro" id="IPR037152">
    <property type="entry name" value="L-asparaginase_N_sf"/>
</dbReference>
<dbReference type="SFLD" id="SFLDS00057">
    <property type="entry name" value="Glutaminase/Asparaginase"/>
    <property type="match status" value="1"/>
</dbReference>
<dbReference type="GO" id="GO:0004067">
    <property type="term" value="F:asparaginase activity"/>
    <property type="evidence" value="ECO:0007669"/>
    <property type="project" value="UniProtKB-UniRule"/>
</dbReference>
<dbReference type="InterPro" id="IPR040919">
    <property type="entry name" value="Asparaginase_C"/>
</dbReference>
<evidence type="ECO:0000256" key="6">
    <source>
        <dbReference type="PIRSR" id="PIRSR001220-2"/>
    </source>
</evidence>
<dbReference type="Pfam" id="PF00710">
    <property type="entry name" value="Asparaginase"/>
    <property type="match status" value="1"/>
</dbReference>
<comment type="catalytic activity">
    <reaction evidence="4">
        <text>L-asparagine + H2O = L-aspartate + NH4(+)</text>
        <dbReference type="Rhea" id="RHEA:21016"/>
        <dbReference type="ChEBI" id="CHEBI:15377"/>
        <dbReference type="ChEBI" id="CHEBI:28938"/>
        <dbReference type="ChEBI" id="CHEBI:29991"/>
        <dbReference type="ChEBI" id="CHEBI:58048"/>
        <dbReference type="EC" id="3.5.1.1"/>
    </reaction>
</comment>
<dbReference type="EMBL" id="JACCBU010000001">
    <property type="protein sequence ID" value="NYE70389.1"/>
    <property type="molecule type" value="Genomic_DNA"/>
</dbReference>
<evidence type="ECO:0000256" key="2">
    <source>
        <dbReference type="ARBA" id="ARBA00012920"/>
    </source>
</evidence>
<evidence type="ECO:0000259" key="9">
    <source>
        <dbReference type="Pfam" id="PF00710"/>
    </source>
</evidence>
<dbReference type="SUPFAM" id="SSF53774">
    <property type="entry name" value="Glutaminase/Asparaginase"/>
    <property type="match status" value="1"/>
</dbReference>
<accession>A0A7Y9I517</accession>
<name>A0A7Y9I517_9ACTN</name>
<dbReference type="PROSITE" id="PS00144">
    <property type="entry name" value="ASN_GLN_ASE_1"/>
    <property type="match status" value="1"/>
</dbReference>
<dbReference type="Pfam" id="PF17763">
    <property type="entry name" value="Asparaginase_C"/>
    <property type="match status" value="1"/>
</dbReference>
<dbReference type="EC" id="3.5.1.1" evidence="2"/>
<organism evidence="11 12">
    <name type="scientific">Microlunatus parietis</name>
    <dbReference type="NCBI Taxonomy" id="682979"/>
    <lineage>
        <taxon>Bacteria</taxon>
        <taxon>Bacillati</taxon>
        <taxon>Actinomycetota</taxon>
        <taxon>Actinomycetes</taxon>
        <taxon>Propionibacteriales</taxon>
        <taxon>Propionibacteriaceae</taxon>
        <taxon>Microlunatus</taxon>
    </lineage>
</organism>
<dbReference type="InterPro" id="IPR006034">
    <property type="entry name" value="Asparaginase/glutaminase-like"/>
</dbReference>
<dbReference type="InterPro" id="IPR020827">
    <property type="entry name" value="Asparaginase/glutaminase_AS1"/>
</dbReference>
<gene>
    <name evidence="11" type="ORF">BKA15_001718</name>
</gene>
<evidence type="ECO:0000313" key="12">
    <source>
        <dbReference type="Proteomes" id="UP000569914"/>
    </source>
</evidence>
<dbReference type="PROSITE" id="PS51732">
    <property type="entry name" value="ASN_GLN_ASE_3"/>
    <property type="match status" value="1"/>
</dbReference>
<feature type="domain" description="L-asparaginase N-terminal" evidence="9">
    <location>
        <begin position="3"/>
        <end position="192"/>
    </location>
</feature>
<protein>
    <recommendedName>
        <fullName evidence="2">asparaginase</fullName>
        <ecNumber evidence="2">3.5.1.1</ecNumber>
    </recommendedName>
</protein>
<sequence>MAHIVVLGTGGTISSRTGTDGAAVASDSAEVLVGAVEAGRGHTVEPVDLLRVNSFNLDLADLRTIADAVRDQLARKDVGGVVITHGTDTIEETAVLLDLVHDDDRPVVLTGAQIAPDQDGADGGRNLGQAITVAAAPESRGLGVLVSFAGEVFAARGVRKLHTLRPQPYVAQDAGPIGRLVQGELRYAARPVRPAPLPRPTARFDQTRVETLVLYPGARPDLLNELVRQGVPGVVLAGTGAGNLNRPYVEAVRAAVSAGTVVALSTRVPHGPIAPLYGCGGGADALRAGAVAVRGLPYTQARMLLALLLSHFPPAEAAARLQRF</sequence>
<dbReference type="SMART" id="SM00870">
    <property type="entry name" value="Asparaginase"/>
    <property type="match status" value="1"/>
</dbReference>
<feature type="active site" evidence="7">
    <location>
        <position position="12"/>
    </location>
</feature>
<evidence type="ECO:0000256" key="3">
    <source>
        <dbReference type="ARBA" id="ARBA00022801"/>
    </source>
</evidence>
<feature type="binding site" evidence="6">
    <location>
        <begin position="87"/>
        <end position="88"/>
    </location>
    <ligand>
        <name>substrate</name>
    </ligand>
</feature>
<dbReference type="GO" id="GO:0006528">
    <property type="term" value="P:asparagine metabolic process"/>
    <property type="evidence" value="ECO:0007669"/>
    <property type="project" value="InterPro"/>
</dbReference>
<evidence type="ECO:0000256" key="7">
    <source>
        <dbReference type="PROSITE-ProRule" id="PRU10099"/>
    </source>
</evidence>
<dbReference type="Gene3D" id="3.40.50.40">
    <property type="match status" value="1"/>
</dbReference>
<dbReference type="PANTHER" id="PTHR11707">
    <property type="entry name" value="L-ASPARAGINASE"/>
    <property type="match status" value="1"/>
</dbReference>